<evidence type="ECO:0000313" key="1">
    <source>
        <dbReference type="EMBL" id="HGM07731.1"/>
    </source>
</evidence>
<dbReference type="EMBL" id="DTCA01000152">
    <property type="protein sequence ID" value="HGM07731.1"/>
    <property type="molecule type" value="Genomic_DNA"/>
</dbReference>
<proteinExistence type="predicted"/>
<sequence length="138" mass="15374">MSYYQRRRVITVLDSRFEGRSLELYTLDGEKLLGLVDEVSQNEIGMVVEGSPVIIPRSSILYIATGLSDIHGHGECCESEYVLDEDFIGSEVSIKLVNGGEVSGRVMKLTRSEIGIVQGNRAVIVPRTSIIYIKILRR</sequence>
<dbReference type="AlphaFoldDB" id="A0A7C4H394"/>
<dbReference type="Gene3D" id="2.30.30.100">
    <property type="match status" value="2"/>
</dbReference>
<comment type="caution">
    <text evidence="1">The sequence shown here is derived from an EMBL/GenBank/DDBJ whole genome shotgun (WGS) entry which is preliminary data.</text>
</comment>
<name>A0A7C4H394_9CREN</name>
<accession>A0A7C4H394</accession>
<protein>
    <submittedName>
        <fullName evidence="1">Uncharacterized protein</fullName>
    </submittedName>
</protein>
<gene>
    <name evidence="1" type="ORF">ENU31_04920</name>
</gene>
<organism evidence="1">
    <name type="scientific">Ignisphaera aggregans</name>
    <dbReference type="NCBI Taxonomy" id="334771"/>
    <lineage>
        <taxon>Archaea</taxon>
        <taxon>Thermoproteota</taxon>
        <taxon>Thermoprotei</taxon>
        <taxon>Desulfurococcales</taxon>
        <taxon>Desulfurococcaceae</taxon>
        <taxon>Ignisphaera</taxon>
    </lineage>
</organism>
<reference evidence="1" key="1">
    <citation type="journal article" date="2020" name="mSystems">
        <title>Genome- and Community-Level Interaction Insights into Carbon Utilization and Element Cycling Functions of Hydrothermarchaeota in Hydrothermal Sediment.</title>
        <authorList>
            <person name="Zhou Z."/>
            <person name="Liu Y."/>
            <person name="Xu W."/>
            <person name="Pan J."/>
            <person name="Luo Z.H."/>
            <person name="Li M."/>
        </authorList>
    </citation>
    <scope>NUCLEOTIDE SEQUENCE [LARGE SCALE GENOMIC DNA]</scope>
    <source>
        <strain evidence="1">SpSt-658</strain>
    </source>
</reference>